<keyword evidence="1" id="KW-0812">Transmembrane</keyword>
<dbReference type="PATRIC" id="fig|1117379.3.peg.1976"/>
<sequence length="397" mass="44596">MKKSEWSDNELEELLRQMPKILDHRNPRDIYQNLSLKRRKIKSWLLPGIAAAAALLLFFILAPKLMDGTNFSFDKTQDEKSTANQEMKMTSRDLTPAVEKNDALPKKKAYSETEQPSVMKAESIKTAIYEDELEKGTTVFTYWIPDPQVQILIPVSIIAKSTGGQPWLTQYTKKMPVLTEEEWGLSEFYPLNGTMELDNNNSSVWVDVPSNHQYGQGSTSETNFINVLKRDISSNSNLKKIKFSTNGNPGIELGNYGKLEEVDVVPDKRHAYLFYYPEGSDLPFLTPTIETFNDINTAIEVMKSDQPLLGLKSSLKSIMPLHELSVSDKTLFVSLRGNANLQDNQQSSSSLEALLLTAKEFGIEKVVIKDSAIPAIGSFNLSKDIKVPVAPNLRNIE</sequence>
<name>K6DMT4_9BACI</name>
<organism evidence="2 3">
    <name type="scientific">Neobacillus bataviensis LMG 21833</name>
    <dbReference type="NCBI Taxonomy" id="1117379"/>
    <lineage>
        <taxon>Bacteria</taxon>
        <taxon>Bacillati</taxon>
        <taxon>Bacillota</taxon>
        <taxon>Bacilli</taxon>
        <taxon>Bacillales</taxon>
        <taxon>Bacillaceae</taxon>
        <taxon>Neobacillus</taxon>
    </lineage>
</organism>
<keyword evidence="1" id="KW-1133">Transmembrane helix</keyword>
<dbReference type="AlphaFoldDB" id="K6DMT4"/>
<proteinExistence type="predicted"/>
<comment type="caution">
    <text evidence="2">The sequence shown here is derived from an EMBL/GenBank/DDBJ whole genome shotgun (WGS) entry which is preliminary data.</text>
</comment>
<gene>
    <name evidence="2" type="ORF">BABA_09466</name>
</gene>
<keyword evidence="3" id="KW-1185">Reference proteome</keyword>
<dbReference type="EMBL" id="AJLS01000055">
    <property type="protein sequence ID" value="EKN69644.1"/>
    <property type="molecule type" value="Genomic_DNA"/>
</dbReference>
<keyword evidence="1" id="KW-0472">Membrane</keyword>
<evidence type="ECO:0000313" key="2">
    <source>
        <dbReference type="EMBL" id="EKN69644.1"/>
    </source>
</evidence>
<reference evidence="2 3" key="1">
    <citation type="journal article" date="2012" name="Front. Microbiol.">
        <title>Redundancy and modularity in membrane-associated dissimilatory nitrate reduction in Bacillus.</title>
        <authorList>
            <person name="Heylen K."/>
            <person name="Keltjens J."/>
        </authorList>
    </citation>
    <scope>NUCLEOTIDE SEQUENCE [LARGE SCALE GENOMIC DNA]</scope>
    <source>
        <strain evidence="3">LMG 21833T</strain>
    </source>
</reference>
<evidence type="ECO:0000256" key="1">
    <source>
        <dbReference type="SAM" id="Phobius"/>
    </source>
</evidence>
<dbReference type="STRING" id="1117379.BABA_09466"/>
<dbReference type="Proteomes" id="UP000006316">
    <property type="component" value="Unassembled WGS sequence"/>
</dbReference>
<dbReference type="RefSeq" id="WP_007084912.1">
    <property type="nucleotide sequence ID" value="NZ_AJLS01000055.1"/>
</dbReference>
<feature type="transmembrane region" description="Helical" evidence="1">
    <location>
        <begin position="44"/>
        <end position="62"/>
    </location>
</feature>
<evidence type="ECO:0000313" key="3">
    <source>
        <dbReference type="Proteomes" id="UP000006316"/>
    </source>
</evidence>
<accession>K6DMT4</accession>
<dbReference type="OrthoDB" id="2965336at2"/>
<protein>
    <submittedName>
        <fullName evidence="2">Negative regulator of sigma-X activity</fullName>
    </submittedName>
</protein>
<dbReference type="eggNOG" id="ENOG50331H4">
    <property type="taxonomic scope" value="Bacteria"/>
</dbReference>